<dbReference type="PATRIC" id="fig|1382798.3.peg.1108"/>
<reference evidence="3 4" key="1">
    <citation type="journal article" date="2015" name="Antonie Van Leeuwenhoek">
        <title>Tamlana nanhaiensis sp. nov., isolated from surface seawater collected from the South China Sea.</title>
        <authorList>
            <person name="Liu X."/>
            <person name="Lai Q."/>
            <person name="Du Y."/>
            <person name="Li G."/>
            <person name="Sun F."/>
            <person name="Shao Z."/>
        </authorList>
    </citation>
    <scope>NUCLEOTIDE SEQUENCE [LARGE SCALE GENOMIC DNA]</scope>
    <source>
        <strain evidence="3 4">FHC16</strain>
    </source>
</reference>
<gene>
    <name evidence="3" type="ORF">PK35_12745</name>
</gene>
<evidence type="ECO:0000313" key="3">
    <source>
        <dbReference type="EMBL" id="KJD31864.1"/>
    </source>
</evidence>
<dbReference type="Proteomes" id="UP000032361">
    <property type="component" value="Unassembled WGS sequence"/>
</dbReference>
<evidence type="ECO:0000259" key="2">
    <source>
        <dbReference type="Pfam" id="PF18962"/>
    </source>
</evidence>
<protein>
    <recommendedName>
        <fullName evidence="2">Secretion system C-terminal sorting domain-containing protein</fullName>
    </recommendedName>
</protein>
<accession>A0A0D7VYK9</accession>
<feature type="domain" description="Secretion system C-terminal sorting" evidence="2">
    <location>
        <begin position="33"/>
        <end position="101"/>
    </location>
</feature>
<dbReference type="STRING" id="1382798.PK35_12745"/>
<organism evidence="3 4">
    <name type="scientific">Neotamlana nanhaiensis</name>
    <dbReference type="NCBI Taxonomy" id="1382798"/>
    <lineage>
        <taxon>Bacteria</taxon>
        <taxon>Pseudomonadati</taxon>
        <taxon>Bacteroidota</taxon>
        <taxon>Flavobacteriia</taxon>
        <taxon>Flavobacteriales</taxon>
        <taxon>Flavobacteriaceae</taxon>
        <taxon>Neotamlana</taxon>
    </lineage>
</organism>
<dbReference type="RefSeq" id="WP_044626949.1">
    <property type="nucleotide sequence ID" value="NZ_JTDV01000012.1"/>
</dbReference>
<dbReference type="EMBL" id="JTDV01000012">
    <property type="protein sequence ID" value="KJD31864.1"/>
    <property type="molecule type" value="Genomic_DNA"/>
</dbReference>
<dbReference type="Pfam" id="PF18962">
    <property type="entry name" value="Por_Secre_tail"/>
    <property type="match status" value="1"/>
</dbReference>
<sequence length="102" mass="11544">NKRFAIVFQSKAETLSTEHAQTNEALMYYQQTTNTFYVKKLYSEVKNFAILNMRGQRVMELQNVSNSSLESGLALNNMATGAYVVCLRTASNKVLTKKIIVK</sequence>
<comment type="caution">
    <text evidence="3">The sequence shown here is derived from an EMBL/GenBank/DDBJ whole genome shotgun (WGS) entry which is preliminary data.</text>
</comment>
<feature type="non-terminal residue" evidence="3">
    <location>
        <position position="1"/>
    </location>
</feature>
<proteinExistence type="predicted"/>
<keyword evidence="1" id="KW-0732">Signal</keyword>
<dbReference type="AlphaFoldDB" id="A0A0D7VYK9"/>
<dbReference type="OrthoDB" id="1652165at2"/>
<keyword evidence="4" id="KW-1185">Reference proteome</keyword>
<evidence type="ECO:0000256" key="1">
    <source>
        <dbReference type="ARBA" id="ARBA00022729"/>
    </source>
</evidence>
<evidence type="ECO:0000313" key="4">
    <source>
        <dbReference type="Proteomes" id="UP000032361"/>
    </source>
</evidence>
<dbReference type="InterPro" id="IPR026444">
    <property type="entry name" value="Secre_tail"/>
</dbReference>
<dbReference type="NCBIfam" id="TIGR04183">
    <property type="entry name" value="Por_Secre_tail"/>
    <property type="match status" value="1"/>
</dbReference>
<name>A0A0D7VYK9_9FLAO</name>